<dbReference type="RefSeq" id="WP_191269338.1">
    <property type="nucleotide sequence ID" value="NZ_BMXJ01000003.1"/>
</dbReference>
<evidence type="ECO:0000259" key="9">
    <source>
        <dbReference type="PROSITE" id="PS50928"/>
    </source>
</evidence>
<evidence type="ECO:0000256" key="6">
    <source>
        <dbReference type="ARBA" id="ARBA00023136"/>
    </source>
</evidence>
<evidence type="ECO:0000256" key="5">
    <source>
        <dbReference type="ARBA" id="ARBA00022989"/>
    </source>
</evidence>
<keyword evidence="11" id="KW-1185">Reference proteome</keyword>
<keyword evidence="5 7" id="KW-1133">Transmembrane helix</keyword>
<dbReference type="PROSITE" id="PS50928">
    <property type="entry name" value="ABC_TM1"/>
    <property type="match status" value="1"/>
</dbReference>
<comment type="subcellular location">
    <subcellularLocation>
        <location evidence="1 7">Cell membrane</location>
        <topology evidence="1 7">Multi-pass membrane protein</topology>
    </subcellularLocation>
</comment>
<organism evidence="10 11">
    <name type="scientific">Nocardiopsis terrae</name>
    <dbReference type="NCBI Taxonomy" id="372655"/>
    <lineage>
        <taxon>Bacteria</taxon>
        <taxon>Bacillati</taxon>
        <taxon>Actinomycetota</taxon>
        <taxon>Actinomycetes</taxon>
        <taxon>Streptosporangiales</taxon>
        <taxon>Nocardiopsidaceae</taxon>
        <taxon>Nocardiopsis</taxon>
    </lineage>
</organism>
<dbReference type="PANTHER" id="PTHR32243">
    <property type="entry name" value="MALTOSE TRANSPORT SYSTEM PERMEASE-RELATED"/>
    <property type="match status" value="1"/>
</dbReference>
<comment type="caution">
    <text evidence="10">The sequence shown here is derived from an EMBL/GenBank/DDBJ whole genome shotgun (WGS) entry which is preliminary data.</text>
</comment>
<dbReference type="PANTHER" id="PTHR32243:SF52">
    <property type="entry name" value="ABC TRANSPORTER PERMEASE PROTEIN"/>
    <property type="match status" value="1"/>
</dbReference>
<name>A0ABR9HI08_9ACTN</name>
<evidence type="ECO:0000313" key="11">
    <source>
        <dbReference type="Proteomes" id="UP000598217"/>
    </source>
</evidence>
<feature type="transmembrane region" description="Helical" evidence="7">
    <location>
        <begin position="96"/>
        <end position="117"/>
    </location>
</feature>
<keyword evidence="6 7" id="KW-0472">Membrane</keyword>
<feature type="transmembrane region" description="Helical" evidence="7">
    <location>
        <begin position="160"/>
        <end position="183"/>
    </location>
</feature>
<dbReference type="CDD" id="cd06261">
    <property type="entry name" value="TM_PBP2"/>
    <property type="match status" value="1"/>
</dbReference>
<feature type="region of interest" description="Disordered" evidence="8">
    <location>
        <begin position="1"/>
        <end position="28"/>
    </location>
</feature>
<evidence type="ECO:0000256" key="8">
    <source>
        <dbReference type="SAM" id="MobiDB-lite"/>
    </source>
</evidence>
<accession>A0ABR9HI08</accession>
<evidence type="ECO:0000256" key="4">
    <source>
        <dbReference type="ARBA" id="ARBA00022692"/>
    </source>
</evidence>
<dbReference type="InterPro" id="IPR000515">
    <property type="entry name" value="MetI-like"/>
</dbReference>
<comment type="similarity">
    <text evidence="7">Belongs to the binding-protein-dependent transport system permease family.</text>
</comment>
<proteinExistence type="inferred from homology"/>
<dbReference type="Gene3D" id="1.10.3720.10">
    <property type="entry name" value="MetI-like"/>
    <property type="match status" value="1"/>
</dbReference>
<dbReference type="Proteomes" id="UP000598217">
    <property type="component" value="Unassembled WGS sequence"/>
</dbReference>
<evidence type="ECO:0000256" key="2">
    <source>
        <dbReference type="ARBA" id="ARBA00022448"/>
    </source>
</evidence>
<keyword evidence="4 7" id="KW-0812">Transmembrane</keyword>
<evidence type="ECO:0000256" key="3">
    <source>
        <dbReference type="ARBA" id="ARBA00022475"/>
    </source>
</evidence>
<keyword evidence="3" id="KW-1003">Cell membrane</keyword>
<dbReference type="SUPFAM" id="SSF161098">
    <property type="entry name" value="MetI-like"/>
    <property type="match status" value="1"/>
</dbReference>
<keyword evidence="2 7" id="KW-0813">Transport</keyword>
<protein>
    <submittedName>
        <fullName evidence="10">Sorbitol/mannitol transport system permease protein</fullName>
    </submittedName>
</protein>
<feature type="transmembrane region" description="Helical" evidence="7">
    <location>
        <begin position="129"/>
        <end position="154"/>
    </location>
</feature>
<dbReference type="Pfam" id="PF00528">
    <property type="entry name" value="BPD_transp_1"/>
    <property type="match status" value="1"/>
</dbReference>
<feature type="transmembrane region" description="Helical" evidence="7">
    <location>
        <begin position="32"/>
        <end position="55"/>
    </location>
</feature>
<reference evidence="10 11" key="1">
    <citation type="submission" date="2020-10" db="EMBL/GenBank/DDBJ databases">
        <title>Sequencing the genomes of 1000 actinobacteria strains.</title>
        <authorList>
            <person name="Klenk H.-P."/>
        </authorList>
    </citation>
    <scope>NUCLEOTIDE SEQUENCE [LARGE SCALE GENOMIC DNA]</scope>
    <source>
        <strain evidence="10 11">DSM 45157</strain>
    </source>
</reference>
<dbReference type="InterPro" id="IPR050901">
    <property type="entry name" value="BP-dep_ABC_trans_perm"/>
</dbReference>
<feature type="transmembrane region" description="Helical" evidence="7">
    <location>
        <begin position="204"/>
        <end position="229"/>
    </location>
</feature>
<evidence type="ECO:0000313" key="10">
    <source>
        <dbReference type="EMBL" id="MBE1458648.1"/>
    </source>
</evidence>
<dbReference type="InterPro" id="IPR035906">
    <property type="entry name" value="MetI-like_sf"/>
</dbReference>
<dbReference type="EMBL" id="JADBDY010000001">
    <property type="protein sequence ID" value="MBE1458648.1"/>
    <property type="molecule type" value="Genomic_DNA"/>
</dbReference>
<evidence type="ECO:0000256" key="7">
    <source>
        <dbReference type="RuleBase" id="RU363032"/>
    </source>
</evidence>
<evidence type="ECO:0000256" key="1">
    <source>
        <dbReference type="ARBA" id="ARBA00004651"/>
    </source>
</evidence>
<sequence length="296" mass="31585">MTAPAPEHTADTAPAPARAPHRRRRSAAGAGGPVLTALTWLIGLLFVSPVLWLVLTAFKEENQAATDPPTLFFQPTLDRFAAVLGADFLPYLGNSAVATLASTLLVLLLGLPAAYALSVAPVKRTQDVLFFFISTKMLPVVAVVVPIYVAAAHLSMLDNVWTLVVLYTAMNLPIAVWMLRSFFLEVPKALVEAARMEGAGLPRVLWSVMVPIMAPGIAATALICMIFAWNEFFFAVNLTAARAATVPVFLTGFITSEGLFVAQLSAAVVMASLPIVVIGWTAQRQLVRGLSMGAVK</sequence>
<gene>
    <name evidence="10" type="ORF">H4W79_002862</name>
</gene>
<feature type="domain" description="ABC transmembrane type-1" evidence="9">
    <location>
        <begin position="92"/>
        <end position="282"/>
    </location>
</feature>
<feature type="transmembrane region" description="Helical" evidence="7">
    <location>
        <begin position="260"/>
        <end position="282"/>
    </location>
</feature>